<accession>A0A2G1DFC0</accession>
<dbReference type="PIRSF" id="PIRSF000428">
    <property type="entry name" value="P_Ac_trans"/>
    <property type="match status" value="1"/>
</dbReference>
<comment type="catalytic activity">
    <reaction evidence="1">
        <text>acetyl-CoA + phosphate = acetyl phosphate + CoA</text>
        <dbReference type="Rhea" id="RHEA:19521"/>
        <dbReference type="ChEBI" id="CHEBI:22191"/>
        <dbReference type="ChEBI" id="CHEBI:43474"/>
        <dbReference type="ChEBI" id="CHEBI:57287"/>
        <dbReference type="ChEBI" id="CHEBI:57288"/>
        <dbReference type="EC" id="2.3.1.8"/>
    </reaction>
</comment>
<evidence type="ECO:0000313" key="10">
    <source>
        <dbReference type="EMBL" id="AXX91549.1"/>
    </source>
</evidence>
<dbReference type="SUPFAM" id="SSF53659">
    <property type="entry name" value="Isocitrate/Isopropylmalate dehydrogenase-like"/>
    <property type="match status" value="1"/>
</dbReference>
<dbReference type="EMBL" id="NXFY01000022">
    <property type="protein sequence ID" value="PHO17187.1"/>
    <property type="molecule type" value="Genomic_DNA"/>
</dbReference>
<evidence type="ECO:0000256" key="3">
    <source>
        <dbReference type="ARBA" id="ARBA00005656"/>
    </source>
</evidence>
<dbReference type="InterPro" id="IPR042112">
    <property type="entry name" value="P_AcTrfase_dom2"/>
</dbReference>
<dbReference type="GO" id="GO:0008959">
    <property type="term" value="F:phosphate acetyltransferase activity"/>
    <property type="evidence" value="ECO:0007669"/>
    <property type="project" value="UniProtKB-EC"/>
</dbReference>
<dbReference type="Proteomes" id="UP000221222">
    <property type="component" value="Unassembled WGS sequence"/>
</dbReference>
<dbReference type="Gene3D" id="3.40.50.10750">
    <property type="entry name" value="Isocitrate/Isopropylmalate dehydrogenase-like"/>
    <property type="match status" value="1"/>
</dbReference>
<evidence type="ECO:0000313" key="12">
    <source>
        <dbReference type="Proteomes" id="UP000221222"/>
    </source>
</evidence>
<gene>
    <name evidence="11" type="primary">pta</name>
    <name evidence="10" type="ORF">AMOL_0534</name>
    <name evidence="11" type="ORF">CPU12_11810</name>
</gene>
<dbReference type="KEGG" id="amol:AMOL_0534"/>
<dbReference type="EC" id="2.3.1.8" evidence="4"/>
<dbReference type="Proteomes" id="UP000262712">
    <property type="component" value="Chromosome"/>
</dbReference>
<name>A0A2G1DFC0_9BACT</name>
<dbReference type="PANTHER" id="PTHR43356:SF3">
    <property type="entry name" value="PHOSPHATE ACETYLTRANSFERASE"/>
    <property type="match status" value="1"/>
</dbReference>
<evidence type="ECO:0000256" key="4">
    <source>
        <dbReference type="ARBA" id="ARBA00012707"/>
    </source>
</evidence>
<keyword evidence="7 10" id="KW-0012">Acyltransferase</keyword>
<dbReference type="InterPro" id="IPR004614">
    <property type="entry name" value="P_AcTrfase"/>
</dbReference>
<dbReference type="InterPro" id="IPR002505">
    <property type="entry name" value="PTA_PTB"/>
</dbReference>
<evidence type="ECO:0000256" key="7">
    <source>
        <dbReference type="ARBA" id="ARBA00023315"/>
    </source>
</evidence>
<comment type="pathway">
    <text evidence="2">Metabolic intermediate biosynthesis; acetyl-CoA biosynthesis; acetyl-CoA from acetate: step 2/2.</text>
</comment>
<dbReference type="NCBIfam" id="TIGR00651">
    <property type="entry name" value="pta"/>
    <property type="match status" value="1"/>
</dbReference>
<protein>
    <recommendedName>
        <fullName evidence="5">Phosphate acetyltransferase</fullName>
        <ecNumber evidence="4">2.3.1.8</ecNumber>
    </recommendedName>
    <alternativeName>
        <fullName evidence="8">Phosphotransacetylase</fullName>
    </alternativeName>
</protein>
<proteinExistence type="inferred from homology"/>
<reference evidence="10 13" key="2">
    <citation type="submission" date="2018-08" db="EMBL/GenBank/DDBJ databases">
        <title>Complete genome of the Arcobacter molluscorum type strain LMG 25693.</title>
        <authorList>
            <person name="Miller W.G."/>
            <person name="Yee E."/>
            <person name="Bono J.L."/>
        </authorList>
    </citation>
    <scope>NUCLEOTIDE SEQUENCE [LARGE SCALE GENOMIC DNA]</scope>
    <source>
        <strain evidence="10 13">CECT 7696</strain>
    </source>
</reference>
<dbReference type="RefSeq" id="WP_099343331.1">
    <property type="nucleotide sequence ID" value="NZ_CP032098.1"/>
</dbReference>
<dbReference type="Gene3D" id="3.40.50.10950">
    <property type="match status" value="1"/>
</dbReference>
<evidence type="ECO:0000259" key="9">
    <source>
        <dbReference type="Pfam" id="PF01515"/>
    </source>
</evidence>
<dbReference type="AlphaFoldDB" id="A0A2G1DFC0"/>
<evidence type="ECO:0000256" key="1">
    <source>
        <dbReference type="ARBA" id="ARBA00000705"/>
    </source>
</evidence>
<dbReference type="InterPro" id="IPR050500">
    <property type="entry name" value="Phos_Acetyltrans/Butyryltrans"/>
</dbReference>
<dbReference type="Pfam" id="PF01515">
    <property type="entry name" value="PTA_PTB"/>
    <property type="match status" value="1"/>
</dbReference>
<sequence>MSLINSIKNNAREKLRTIVLPESEDERVLKAAQQVLEDKTANIILIGNEKTIKTDARKCEANIDGARIVDPKNFHDIDKYINELVELRKSKGLTKEEATQIMTTEPRFFGCMMVRLKDADGLVAGSNSPTADVLRAAIQVIKTAPGINTVSSTFIMETIDTEFGDDGLILFADCAVLPDPTSEQLADIASSTAATAKNVVGLDPRVAMLSFSTMGSAKHPLVSKVQEAVEILKNRNVDFKFDGEMQADAAIIPSIGEKKAPNSKVAGNANILVFPDLQSGNIGYKLVQRFAKADAHGPIVQGLAKPVNDLSRGCSVDDIANLVAITATQVED</sequence>
<keyword evidence="6 11" id="KW-0808">Transferase</keyword>
<dbReference type="NCBIfam" id="NF007233">
    <property type="entry name" value="PRK09653.1"/>
    <property type="match status" value="1"/>
</dbReference>
<dbReference type="InterPro" id="IPR012147">
    <property type="entry name" value="P_Ac_Bu_trans"/>
</dbReference>
<evidence type="ECO:0000256" key="2">
    <source>
        <dbReference type="ARBA" id="ARBA00004989"/>
    </source>
</evidence>
<evidence type="ECO:0000313" key="11">
    <source>
        <dbReference type="EMBL" id="PHO17187.1"/>
    </source>
</evidence>
<reference evidence="11 12" key="1">
    <citation type="submission" date="2017-09" db="EMBL/GenBank/DDBJ databases">
        <title>Arcobacter canalis sp. nov., a new species isolated from a water canal contaminated with urban sewage.</title>
        <authorList>
            <person name="Perez-Cataluna A."/>
            <person name="Salas-Masso N."/>
            <person name="Figueras M.J."/>
        </authorList>
    </citation>
    <scope>NUCLEOTIDE SEQUENCE [LARGE SCALE GENOMIC DNA]</scope>
    <source>
        <strain evidence="11 12">F98-3</strain>
    </source>
</reference>
<feature type="domain" description="Phosphate acetyl/butaryl transferase" evidence="9">
    <location>
        <begin position="3"/>
        <end position="327"/>
    </location>
</feature>
<evidence type="ECO:0000256" key="8">
    <source>
        <dbReference type="ARBA" id="ARBA00031108"/>
    </source>
</evidence>
<evidence type="ECO:0000256" key="5">
    <source>
        <dbReference type="ARBA" id="ARBA00021528"/>
    </source>
</evidence>
<dbReference type="PANTHER" id="PTHR43356">
    <property type="entry name" value="PHOSPHATE ACETYLTRANSFERASE"/>
    <property type="match status" value="1"/>
</dbReference>
<dbReference type="InterPro" id="IPR042113">
    <property type="entry name" value="P_AcTrfase_dom1"/>
</dbReference>
<organism evidence="11 12">
    <name type="scientific">Malaciobacter molluscorum LMG 25693</name>
    <dbReference type="NCBI Taxonomy" id="870501"/>
    <lineage>
        <taxon>Bacteria</taxon>
        <taxon>Pseudomonadati</taxon>
        <taxon>Campylobacterota</taxon>
        <taxon>Epsilonproteobacteria</taxon>
        <taxon>Campylobacterales</taxon>
        <taxon>Arcobacteraceae</taxon>
        <taxon>Malaciobacter</taxon>
    </lineage>
</organism>
<keyword evidence="12" id="KW-1185">Reference proteome</keyword>
<evidence type="ECO:0000256" key="6">
    <source>
        <dbReference type="ARBA" id="ARBA00022679"/>
    </source>
</evidence>
<comment type="similarity">
    <text evidence="3">Belongs to the phosphate acetyltransferase and butyryltransferase family.</text>
</comment>
<dbReference type="EMBL" id="CP032098">
    <property type="protein sequence ID" value="AXX91549.1"/>
    <property type="molecule type" value="Genomic_DNA"/>
</dbReference>
<evidence type="ECO:0000313" key="13">
    <source>
        <dbReference type="Proteomes" id="UP000262712"/>
    </source>
</evidence>